<sequence length="203" mass="23198">MRLRRLAKKTIERELNWKSLCASIHEAERTSFAIAEAESAEEVEQLLTRRQLWYARADEESAVLVRQGADDTFDFESEPTGVHEVCEAMQTLVLSVTQDRDRLQREIVELWKEMQTSVQLPETTAHTSALKDEIQNRLLEQKEYEQDEVWFVRAESRPPYTLSCPSTKRASVTPQTTSRSVVQDGATPFARNLSVLLASVTPT</sequence>
<dbReference type="VEuPathDB" id="TriTrypDB:TCDM_09947"/>
<protein>
    <submittedName>
        <fullName evidence="1">Uncharacterized protein</fullName>
    </submittedName>
</protein>
<gene>
    <name evidence="1" type="ORF">TCDM_09947</name>
</gene>
<name>V5ANT0_TRYCR</name>
<dbReference type="AlphaFoldDB" id="V5ANT0"/>
<comment type="caution">
    <text evidence="1">The sequence shown here is derived from an EMBL/GenBank/DDBJ whole genome shotgun (WGS) entry which is preliminary data.</text>
</comment>
<reference evidence="1 2" key="1">
    <citation type="journal article" date="2014" name="Genome Announc.">
        <title>Trypanosoma cruzi Clone Dm28c Draft Genome Sequence.</title>
        <authorList>
            <person name="Grisard E.C."/>
            <person name="Teixeira S.M."/>
            <person name="de Almeida L.G."/>
            <person name="Stoco P.H."/>
            <person name="Gerber A.L."/>
            <person name="Talavera-Lopez C."/>
            <person name="Lima O.C."/>
            <person name="Andersson B."/>
            <person name="de Vasconcelos A.T."/>
        </authorList>
    </citation>
    <scope>NUCLEOTIDE SEQUENCE [LARGE SCALE GENOMIC DNA]</scope>
    <source>
        <strain evidence="1 2">Dm28c</strain>
    </source>
</reference>
<evidence type="ECO:0000313" key="1">
    <source>
        <dbReference type="EMBL" id="ESS62390.1"/>
    </source>
</evidence>
<dbReference type="Proteomes" id="UP000017861">
    <property type="component" value="Unassembled WGS sequence"/>
</dbReference>
<dbReference type="EMBL" id="AYLP01000187">
    <property type="protein sequence ID" value="ESS62390.1"/>
    <property type="molecule type" value="Genomic_DNA"/>
</dbReference>
<evidence type="ECO:0000313" key="2">
    <source>
        <dbReference type="Proteomes" id="UP000017861"/>
    </source>
</evidence>
<accession>V5ANT0</accession>
<proteinExistence type="predicted"/>
<organism evidence="1 2">
    <name type="scientific">Trypanosoma cruzi Dm28c</name>
    <dbReference type="NCBI Taxonomy" id="1416333"/>
    <lineage>
        <taxon>Eukaryota</taxon>
        <taxon>Discoba</taxon>
        <taxon>Euglenozoa</taxon>
        <taxon>Kinetoplastea</taxon>
        <taxon>Metakinetoplastina</taxon>
        <taxon>Trypanosomatida</taxon>
        <taxon>Trypanosomatidae</taxon>
        <taxon>Trypanosoma</taxon>
        <taxon>Schizotrypanum</taxon>
    </lineage>
</organism>